<dbReference type="EMBL" id="JASBWS010000043">
    <property type="protein sequence ID" value="KAJ9106569.1"/>
    <property type="molecule type" value="Genomic_DNA"/>
</dbReference>
<accession>A0ACC2W496</accession>
<dbReference type="Proteomes" id="UP001230649">
    <property type="component" value="Unassembled WGS sequence"/>
</dbReference>
<organism evidence="1 2">
    <name type="scientific">Naganishia adeliensis</name>
    <dbReference type="NCBI Taxonomy" id="92952"/>
    <lineage>
        <taxon>Eukaryota</taxon>
        <taxon>Fungi</taxon>
        <taxon>Dikarya</taxon>
        <taxon>Basidiomycota</taxon>
        <taxon>Agaricomycotina</taxon>
        <taxon>Tremellomycetes</taxon>
        <taxon>Filobasidiales</taxon>
        <taxon>Filobasidiaceae</taxon>
        <taxon>Naganishia</taxon>
    </lineage>
</organism>
<evidence type="ECO:0000313" key="1">
    <source>
        <dbReference type="EMBL" id="KAJ9106569.1"/>
    </source>
</evidence>
<reference evidence="1" key="1">
    <citation type="submission" date="2023-04" db="EMBL/GenBank/DDBJ databases">
        <title>Draft Genome sequencing of Naganishia species isolated from polar environments using Oxford Nanopore Technology.</title>
        <authorList>
            <person name="Leo P."/>
            <person name="Venkateswaran K."/>
        </authorList>
    </citation>
    <scope>NUCLEOTIDE SEQUENCE</scope>
    <source>
        <strain evidence="1">MNA-CCFEE 5262</strain>
    </source>
</reference>
<proteinExistence type="predicted"/>
<name>A0ACC2W496_9TREE</name>
<protein>
    <submittedName>
        <fullName evidence="1">Uncharacterized protein</fullName>
    </submittedName>
</protein>
<comment type="caution">
    <text evidence="1">The sequence shown here is derived from an EMBL/GenBank/DDBJ whole genome shotgun (WGS) entry which is preliminary data.</text>
</comment>
<keyword evidence="2" id="KW-1185">Reference proteome</keyword>
<gene>
    <name evidence="1" type="ORF">QFC20_004061</name>
</gene>
<sequence>MSAARAKLKQIQKLLKDEDYESVVAHTKELLKAEKGQGQIVYNALVFAGVALSKLAKVDEAEKVYLQAIKLFPDLPLAYQGVTKLYTEKEQWEKLGQLLKTQVIRAVKEYVHFAGVDVPGLCGNGRDDAEGCASHLQKLLQLEQDHGSPKELTRLTNLLLPFSPIYGLLLRLPRLGDTSAPTSEAESYTPWTPPPFPAPPTIHKLPLPSAPASTTFQFLPPAAYPRPFPRVRQVVHHPETGMALLLSNTLGEEVEERQGEEREVQVRRKRLGAGGEKEVRRAVGRDVLVASKLPDYYEEILRHPAASDEVRRAAESKILRHYYRLMNCLSRNGPTENGDKSNGEKQNDPKSFPDDLFDENEVQRTPPTKESVRAKVEELIKGMVLLKVEDEGAWITMLEWTDVDTLEGYDLDFLHNYILLFPLSPVATLISGFLKYFGFPGPNAEEEEKARRAKRRAETRAREGQGSKVERREEDEDAEESVRRQSERDRDPFALLLAGFEACPKLAFAHRVTSEAHLREVDYANAISVAEKGISLTRAIEVETGKKMPSARAALDVILGTALVHYFAPKHHPRALQLLDGVLKQNPKATACLMGKGYVFLGEGRFIEAREQFEQALEIERAKRVSADQVPSNLDLEAIECVGWSMIKEGRLEEGRKMLLEMVEVLDKDEARNQDSARVWTRIGQAEWQMGGTHREEAHEHWLNALKCFSNYAPAFTAIGIWYLEYTSPPDEDRASKCFQKAFELGATEAEAARRLATGYANEGEWALVNLIAKRVMEGEGGLEGGLSSGDKTQNSTKFLPTNAWAWKAVGAYDMINKKYAQAARAFQVSLRADNDDPALWSRLGEAYAKSGKQVAALKALRKALELAPDSWICYYHIANIQHELGLEQQAIDSLRKVMELSPNQPGVAVALASIQLSLGKQQSRDGFRARARINLTAAVRTLQPIVDAKIYRPTTWKTLGEICVHLWATCKSEEDVEDAMNALLPVLAWLQDNDTNGASNVKGVVQLSELRGNVKFQPRDILKAGICAYAYRVDLLKYDTKVPEIALYDLACALHQLANDFTGVEAAERKSAINAATLDIKRALDIDPTSPTLWNAFGSVAAHGSSQLAQHAYIVALELEPKNADVWCNLGFLWFASNDYELAQQAFAKAKIVEPESAMAWLGNGMVARMENRDPEAQACFAQAVMLSGGSMLVAALGNSKLLFEPLLANALSNIDPNFNALHQASFALDRYCSAYPRESSAVLLHGLILERLGQFDIAIDRLSTAVTLIEAEYEATESEEVEQRYAVALLNLGRINLAQADQNAAIENLDNCFGLLSAREDNTATLMRVQAKTGLALAYASLDQVEESLEAFQEALTQADTLKLRETEKDALKERVSVSLAKTLWAIGGDEAFEEAKTRLLESFSAEQHSASAMVTLSSIALLTKDDALVEAVVAEGDDLDESRLAEKDPQDLLRNFKALWELHRGDLPAAQRMLSKPTHSAPSTLRNRSALGSLLTTYGKANLAHAVLSGPTEDVSTDLAENLRLNGLAADATKTQQVPDEEGVSAATSSIQKSIMMQPWNAASWQSLAQVAL</sequence>
<evidence type="ECO:0000313" key="2">
    <source>
        <dbReference type="Proteomes" id="UP001230649"/>
    </source>
</evidence>